<feature type="disulfide bond" evidence="15">
    <location>
        <begin position="604"/>
        <end position="609"/>
    </location>
</feature>
<dbReference type="FunFam" id="2.10.25.10:FF:000449">
    <property type="entry name" value="Integrin beta"/>
    <property type="match status" value="1"/>
</dbReference>
<evidence type="ECO:0000256" key="11">
    <source>
        <dbReference type="ARBA" id="ARBA00023037"/>
    </source>
</evidence>
<dbReference type="GeneID" id="117356682"/>
<feature type="disulfide bond" evidence="15">
    <location>
        <begin position="459"/>
        <end position="463"/>
    </location>
</feature>
<evidence type="ECO:0000256" key="10">
    <source>
        <dbReference type="ARBA" id="ARBA00022989"/>
    </source>
</evidence>
<dbReference type="InterPro" id="IPR036465">
    <property type="entry name" value="vWFA_dom_sf"/>
</dbReference>
<evidence type="ECO:0000256" key="3">
    <source>
        <dbReference type="ARBA" id="ARBA00022475"/>
    </source>
</evidence>
<keyword evidence="12 17" id="KW-0472">Membrane</keyword>
<evidence type="ECO:0000256" key="12">
    <source>
        <dbReference type="ARBA" id="ARBA00023136"/>
    </source>
</evidence>
<dbReference type="Gene3D" id="2.60.40.1510">
    <property type="entry name" value="ntegrin, alpha v. Chain A, domain 3"/>
    <property type="match status" value="1"/>
</dbReference>
<dbReference type="InterPro" id="IPR015812">
    <property type="entry name" value="Integrin_bsu"/>
</dbReference>
<dbReference type="SUPFAM" id="SSF57196">
    <property type="entry name" value="EGF/Laminin"/>
    <property type="match status" value="3"/>
</dbReference>
<dbReference type="Gene3D" id="3.30.1680.10">
    <property type="entry name" value="ligand-binding face of the semaphorins, domain 2"/>
    <property type="match status" value="1"/>
</dbReference>
<feature type="disulfide bond" evidence="15">
    <location>
        <begin position="573"/>
        <end position="582"/>
    </location>
</feature>
<feature type="disulfide bond" evidence="15">
    <location>
        <begin position="37"/>
        <end position="47"/>
    </location>
</feature>
<keyword evidence="22" id="KW-1185">Reference proteome</keyword>
<comment type="similarity">
    <text evidence="2 16">Belongs to the integrin beta chain family.</text>
</comment>
<dbReference type="PIRSF" id="PIRSF002512">
    <property type="entry name" value="Integrin_B"/>
    <property type="match status" value="1"/>
</dbReference>
<feature type="disulfide bond" evidence="15">
    <location>
        <begin position="606"/>
        <end position="651"/>
    </location>
</feature>
<dbReference type="SUPFAM" id="SSF69179">
    <property type="entry name" value="Integrin domains"/>
    <property type="match status" value="1"/>
</dbReference>
<dbReference type="GO" id="GO:0005925">
    <property type="term" value="C:focal adhesion"/>
    <property type="evidence" value="ECO:0007669"/>
    <property type="project" value="TreeGrafter"/>
</dbReference>
<keyword evidence="14" id="KW-0325">Glycoprotein</keyword>
<feature type="disulfide bond" evidence="15">
    <location>
        <begin position="566"/>
        <end position="571"/>
    </location>
</feature>
<feature type="disulfide bond" evidence="15">
    <location>
        <begin position="40"/>
        <end position="77"/>
    </location>
</feature>
<dbReference type="RefSeq" id="XP_033792114.1">
    <property type="nucleotide sequence ID" value="XM_033936223.1"/>
</dbReference>
<protein>
    <recommendedName>
        <fullName evidence="16">Integrin beta</fullName>
    </recommendedName>
</protein>
<dbReference type="GO" id="GO:0005178">
    <property type="term" value="F:integrin binding"/>
    <property type="evidence" value="ECO:0007669"/>
    <property type="project" value="TreeGrafter"/>
</dbReference>
<dbReference type="InterPro" id="IPR057243">
    <property type="entry name" value="Integrin_I-EGF_CS"/>
</dbReference>
<dbReference type="FunFam" id="3.40.50.410:FF:000002">
    <property type="entry name" value="Integrin beta"/>
    <property type="match status" value="1"/>
</dbReference>
<evidence type="ECO:0000256" key="13">
    <source>
        <dbReference type="ARBA" id="ARBA00023157"/>
    </source>
</evidence>
<accession>A0A6P8Q750</accession>
<keyword evidence="5 16" id="KW-0812">Transmembrane</keyword>
<comment type="subcellular location">
    <subcellularLocation>
        <location evidence="1 16">Cell membrane</location>
        <topology evidence="1 16">Single-pass type I membrane protein</topology>
    </subcellularLocation>
</comment>
<dbReference type="Gene3D" id="3.40.50.410">
    <property type="entry name" value="von Willebrand factor, type A domain"/>
    <property type="match status" value="1"/>
</dbReference>
<dbReference type="PROSITE" id="PS52047">
    <property type="entry name" value="I_EGF_2"/>
    <property type="match status" value="1"/>
</dbReference>
<evidence type="ECO:0000256" key="14">
    <source>
        <dbReference type="ARBA" id="ARBA00023180"/>
    </source>
</evidence>
<evidence type="ECO:0000256" key="1">
    <source>
        <dbReference type="ARBA" id="ARBA00004251"/>
    </source>
</evidence>
<keyword evidence="6 18" id="KW-0732">Signal</keyword>
<evidence type="ECO:0000313" key="22">
    <source>
        <dbReference type="Proteomes" id="UP000515159"/>
    </source>
</evidence>
<feature type="disulfide bond" evidence="15">
    <location>
        <begin position="398"/>
        <end position="411"/>
    </location>
</feature>
<feature type="domain" description="Integrin beta subunit VWA" evidence="19">
    <location>
        <begin position="36"/>
        <end position="461"/>
    </location>
</feature>
<dbReference type="Pfam" id="PF08725">
    <property type="entry name" value="Integrin_b_cyt"/>
    <property type="match status" value="1"/>
</dbReference>
<evidence type="ECO:0000256" key="4">
    <source>
        <dbReference type="ARBA" id="ARBA00022536"/>
    </source>
</evidence>
<dbReference type="Proteomes" id="UP000515159">
    <property type="component" value="Chromosome 3"/>
</dbReference>
<feature type="disulfide bond" evidence="15">
    <location>
        <begin position="528"/>
        <end position="558"/>
    </location>
</feature>
<evidence type="ECO:0000259" key="20">
    <source>
        <dbReference type="SMART" id="SM01241"/>
    </source>
</evidence>
<feature type="disulfide bond" evidence="15">
    <location>
        <begin position="630"/>
        <end position="639"/>
    </location>
</feature>
<dbReference type="InParanoid" id="A0A6P8Q750"/>
<evidence type="ECO:0000256" key="18">
    <source>
        <dbReference type="SAM" id="SignalP"/>
    </source>
</evidence>
<dbReference type="FunFam" id="2.10.25.10:FF:000098">
    <property type="entry name" value="Integrin beta"/>
    <property type="match status" value="1"/>
</dbReference>
<evidence type="ECO:0000256" key="8">
    <source>
        <dbReference type="ARBA" id="ARBA00022842"/>
    </source>
</evidence>
<dbReference type="CTD" id="3695"/>
<dbReference type="InterPro" id="IPR033760">
    <property type="entry name" value="Integrin_beta_N"/>
</dbReference>
<evidence type="ECO:0000256" key="16">
    <source>
        <dbReference type="RuleBase" id="RU000633"/>
    </source>
</evidence>
<dbReference type="FunCoup" id="A0A6P8Q750">
    <property type="interactions" value="545"/>
</dbReference>
<dbReference type="GO" id="GO:0050900">
    <property type="term" value="P:leukocyte migration"/>
    <property type="evidence" value="ECO:0007669"/>
    <property type="project" value="TreeGrafter"/>
</dbReference>
<name>A0A6P8Q750_GEOSA</name>
<dbReference type="InterPro" id="IPR036349">
    <property type="entry name" value="Integrin_bsu_tail_dom_sf"/>
</dbReference>
<feature type="disulfide bond" evidence="15">
    <location>
        <begin position="533"/>
        <end position="543"/>
    </location>
</feature>
<dbReference type="Gene3D" id="2.10.25.10">
    <property type="entry name" value="Laminin"/>
    <property type="match status" value="4"/>
</dbReference>
<dbReference type="SMART" id="SM01241">
    <property type="entry name" value="Integrin_b_cyt"/>
    <property type="match status" value="1"/>
</dbReference>
<keyword evidence="13 15" id="KW-1015">Disulfide bond</keyword>
<feature type="disulfide bond" evidence="15">
    <location>
        <begin position="568"/>
        <end position="598"/>
    </location>
</feature>
<dbReference type="InterPro" id="IPR014836">
    <property type="entry name" value="Integrin_bsu_cyt_dom"/>
</dbReference>
<feature type="disulfide bond" evidence="15">
    <location>
        <begin position="257"/>
        <end position="297"/>
    </location>
</feature>
<evidence type="ECO:0000256" key="7">
    <source>
        <dbReference type="ARBA" id="ARBA00022737"/>
    </source>
</evidence>
<feature type="signal peptide" evidence="18">
    <location>
        <begin position="1"/>
        <end position="22"/>
    </location>
</feature>
<dbReference type="GO" id="GO:0033627">
    <property type="term" value="P:cell adhesion mediated by integrin"/>
    <property type="evidence" value="ECO:0007669"/>
    <property type="project" value="TreeGrafter"/>
</dbReference>
<evidence type="ECO:0000313" key="23">
    <source>
        <dbReference type="RefSeq" id="XP_033792114.1"/>
    </source>
</evidence>
<feature type="disulfide bond" evidence="15">
    <location>
        <begin position="50"/>
        <end position="66"/>
    </location>
</feature>
<dbReference type="GO" id="GO:0009986">
    <property type="term" value="C:cell surface"/>
    <property type="evidence" value="ECO:0007669"/>
    <property type="project" value="TreeGrafter"/>
</dbReference>
<feature type="disulfide bond" evidence="15">
    <location>
        <begin position="611"/>
        <end position="620"/>
    </location>
</feature>
<dbReference type="SMART" id="SM00187">
    <property type="entry name" value="INB"/>
    <property type="match status" value="1"/>
</dbReference>
<keyword evidence="11 16" id="KW-0401">Integrin</keyword>
<reference evidence="23" key="1">
    <citation type="submission" date="2025-08" db="UniProtKB">
        <authorList>
            <consortium name="RefSeq"/>
        </authorList>
    </citation>
    <scope>IDENTIFICATION</scope>
</reference>
<organism evidence="22 23">
    <name type="scientific">Geotrypetes seraphini</name>
    <name type="common">Gaboon caecilian</name>
    <name type="synonym">Caecilia seraphini</name>
    <dbReference type="NCBI Taxonomy" id="260995"/>
    <lineage>
        <taxon>Eukaryota</taxon>
        <taxon>Metazoa</taxon>
        <taxon>Chordata</taxon>
        <taxon>Craniata</taxon>
        <taxon>Vertebrata</taxon>
        <taxon>Euteleostomi</taxon>
        <taxon>Amphibia</taxon>
        <taxon>Gymnophiona</taxon>
        <taxon>Geotrypetes</taxon>
    </lineage>
</organism>
<sequence>MKGVPVATGLGLLLLLMATGHGEKDTDNGPCKPSISCKECILTHPSCAWCKERNFTKAGEADSSRCATRDELLKRGCDEHHIFSPRSSHEILENKTLSENAEEGEVIQLTPQKIRLKLRPGVRESFSVSFRRAEGYPIDLYYLMDLSYSMKDDLENIKKLGNDLLAALKNVTKSVKIGFGSFVDKTVLPYVSTVKLKLLNPCPDRTEQCQPPFSFKHVLSLTDNATEFELKVSEQNISGNLDSPEGGFDAIMQAAVCSDQIGWRNVTRLLVFTSDDTFHMAGDGKLGGIYMPSDGKCHLNKDGIYQDSNLYDYPSVGHLAQVLSASNIQPIFAVTSTTLSPYQELSELIPKSVVGELKDDSSNVVHLISEAYNNLSSTINLEHLQVPPEIQIWYDSHCGTTKIVNMTRGECSNVKIKEMINFTVSVEAPKQLCQQQLHGFKIKALGFNEELFVEVEMVCDCTCGDDEQNSEYCSGGNGSFSCGVCSCGKNRLGKLCECEQKEHQDSDLEASCRNNSSLLCSGKGRCECGHCICNSNSYHGLYCECDDTSCERHNGVLCGGEGHGFCSCGNCNCSANYTGTACECSLDTSQCTKDGVVCSGHGRCECNKCECDDGYFEKLCTQCPGCKTPCQLHKDCAECKAFETGPLRDTCQSSCANVNVSLIPKQDDSEGWCNKKSEDALITFKIIEEKEGKVFIKVVAKQEPADQTLNIILGLVLGIVFIGLLLIIIYRITVEFYDRREYAKFESERKNVQWNEQVNNPLYKSATTTVVNPKFNKE</sequence>
<feature type="disulfide bond" evidence="15">
    <location>
        <begin position="473"/>
        <end position="485"/>
    </location>
</feature>
<evidence type="ECO:0000256" key="5">
    <source>
        <dbReference type="ARBA" id="ARBA00022692"/>
    </source>
</evidence>
<dbReference type="GO" id="GO:0007229">
    <property type="term" value="P:integrin-mediated signaling pathway"/>
    <property type="evidence" value="ECO:0007669"/>
    <property type="project" value="UniProtKB-KW"/>
</dbReference>
<dbReference type="SUPFAM" id="SSF103575">
    <property type="entry name" value="Plexin repeat"/>
    <property type="match status" value="1"/>
</dbReference>
<dbReference type="Pfam" id="PF00362">
    <property type="entry name" value="Integrin_beta"/>
    <property type="match status" value="1"/>
</dbReference>
<dbReference type="InterPro" id="IPR002369">
    <property type="entry name" value="Integrin_bsu_VWA"/>
</dbReference>
<feature type="disulfide bond" evidence="15">
    <location>
        <begin position="545"/>
        <end position="550"/>
    </location>
</feature>
<feature type="disulfide bond" evidence="15">
    <location>
        <begin position="482"/>
        <end position="520"/>
    </location>
</feature>
<evidence type="ECO:0000256" key="17">
    <source>
        <dbReference type="SAM" id="Phobius"/>
    </source>
</evidence>
<dbReference type="GO" id="GO:0008305">
    <property type="term" value="C:integrin complex"/>
    <property type="evidence" value="ECO:0007669"/>
    <property type="project" value="TreeGrafter"/>
</dbReference>
<keyword evidence="4" id="KW-0245">EGF-like domain</keyword>
<dbReference type="GO" id="GO:0007160">
    <property type="term" value="P:cell-matrix adhesion"/>
    <property type="evidence" value="ECO:0007669"/>
    <property type="project" value="TreeGrafter"/>
</dbReference>
<dbReference type="PANTHER" id="PTHR10082">
    <property type="entry name" value="INTEGRIN BETA SUBUNIT"/>
    <property type="match status" value="1"/>
</dbReference>
<keyword evidence="7" id="KW-0677">Repeat</keyword>
<dbReference type="PRINTS" id="PR01186">
    <property type="entry name" value="INTEGRINB"/>
</dbReference>
<evidence type="ECO:0000259" key="21">
    <source>
        <dbReference type="SMART" id="SM01242"/>
    </source>
</evidence>
<feature type="domain" description="Integrin beta subunit tail" evidence="21">
    <location>
        <begin position="630"/>
        <end position="706"/>
    </location>
</feature>
<dbReference type="PROSITE" id="PS00243">
    <property type="entry name" value="I_EGF_1"/>
    <property type="match status" value="2"/>
</dbReference>
<dbReference type="Pfam" id="PF17205">
    <property type="entry name" value="PSI_integrin"/>
    <property type="match status" value="1"/>
</dbReference>
<dbReference type="PANTHER" id="PTHR10082:SF36">
    <property type="entry name" value="INTEGRIN BETA-7"/>
    <property type="match status" value="1"/>
</dbReference>
<keyword evidence="9 16" id="KW-0130">Cell adhesion</keyword>
<dbReference type="OrthoDB" id="410592at2759"/>
<feature type="domain" description="Integrin beta subunit cytoplasmic" evidence="20">
    <location>
        <begin position="731"/>
        <end position="778"/>
    </location>
</feature>
<feature type="disulfide bond" evidence="15">
    <location>
        <begin position="498"/>
        <end position="512"/>
    </location>
</feature>
<evidence type="ECO:0000256" key="15">
    <source>
        <dbReference type="PIRSR" id="PIRSR002512-1"/>
    </source>
</evidence>
<gene>
    <name evidence="23" type="primary">ITGB7</name>
</gene>
<dbReference type="InterPro" id="IPR032695">
    <property type="entry name" value="Integrin_dom_sf"/>
</dbReference>
<evidence type="ECO:0000259" key="19">
    <source>
        <dbReference type="SMART" id="SM00187"/>
    </source>
</evidence>
<feature type="disulfide bond" evidence="15">
    <location>
        <begin position="623"/>
        <end position="626"/>
    </location>
</feature>
<dbReference type="Gene3D" id="1.20.5.100">
    <property type="entry name" value="Cytochrome c1, transmembrane anchor, C-terminal"/>
    <property type="match status" value="1"/>
</dbReference>
<dbReference type="InterPro" id="IPR012896">
    <property type="entry name" value="Integrin_bsu_tail"/>
</dbReference>
<feature type="transmembrane region" description="Helical" evidence="17">
    <location>
        <begin position="711"/>
        <end position="730"/>
    </location>
</feature>
<feature type="chain" id="PRO_5028416856" description="Integrin beta" evidence="18">
    <location>
        <begin position="23"/>
        <end position="778"/>
    </location>
</feature>
<dbReference type="KEGG" id="gsh:117356682"/>
<dbReference type="GO" id="GO:0098609">
    <property type="term" value="P:cell-cell adhesion"/>
    <property type="evidence" value="ECO:0007669"/>
    <property type="project" value="TreeGrafter"/>
</dbReference>
<feature type="disulfide bond" evidence="15">
    <location>
        <begin position="487"/>
        <end position="496"/>
    </location>
</feature>
<proteinExistence type="inferred from homology"/>
<dbReference type="SUPFAM" id="SSF69687">
    <property type="entry name" value="Integrin beta tail domain"/>
    <property type="match status" value="1"/>
</dbReference>
<evidence type="ECO:0000256" key="6">
    <source>
        <dbReference type="ARBA" id="ARBA00022729"/>
    </source>
</evidence>
<dbReference type="SMART" id="SM01242">
    <property type="entry name" value="Integrin_B_tail"/>
    <property type="match status" value="1"/>
</dbReference>
<evidence type="ECO:0000256" key="9">
    <source>
        <dbReference type="ARBA" id="ARBA00022889"/>
    </source>
</evidence>
<feature type="disulfide bond" evidence="15">
    <location>
        <begin position="526"/>
        <end position="531"/>
    </location>
</feature>
<feature type="disulfide bond" evidence="15">
    <location>
        <begin position="202"/>
        <end position="209"/>
    </location>
</feature>
<keyword evidence="10 17" id="KW-1133">Transmembrane helix</keyword>
<evidence type="ECO:0000256" key="2">
    <source>
        <dbReference type="ARBA" id="ARBA00007449"/>
    </source>
</evidence>
<keyword evidence="8" id="KW-0460">Magnesium</keyword>
<dbReference type="SUPFAM" id="SSF53300">
    <property type="entry name" value="vWA-like"/>
    <property type="match status" value="1"/>
</dbReference>
<dbReference type="AlphaFoldDB" id="A0A6P8Q750"/>
<keyword evidence="3" id="KW-1003">Cell membrane</keyword>